<keyword evidence="1" id="KW-0479">Metal-binding</keyword>
<evidence type="ECO:0000313" key="8">
    <source>
        <dbReference type="Proteomes" id="UP001626550"/>
    </source>
</evidence>
<dbReference type="AlphaFoldDB" id="A0ABD2Q3W2"/>
<name>A0ABD2Q3W2_9PLAT</name>
<proteinExistence type="predicted"/>
<evidence type="ECO:0000313" key="7">
    <source>
        <dbReference type="EMBL" id="KAL3314294.1"/>
    </source>
</evidence>
<sequence>MPTTCGFPNCKFRSRYRGCEDNRHFYRVPKKPLVLRNRWLEAIGRTEETIVSQLRVCSGHFQGGEKREGDIPVSDPAIDAPLRIELPPKTSRPSNSASYKNSLKFGPDSPCLRGMHGNSVFMRGRGGPSHKLQQMRPLTGGFPGKPFFGLNLSPREQHIAMNYLRNNQQMPFLPSGSIPKAPASPESAGMLKNRCQAMFEQLQQWNMKYKQNESAPNLPGNPFINGNPLFQALLRQSGFFSGTIPNPQEAPNDIPWPSANVAENVDLLAGEEKANSPENLLKKLRMNALGLMAKQQGLPQNGELPPHIAGGKRVCESAEAFDYFG</sequence>
<keyword evidence="3" id="KW-0862">Zinc</keyword>
<evidence type="ECO:0000256" key="5">
    <source>
        <dbReference type="PROSITE-ProRule" id="PRU00309"/>
    </source>
</evidence>
<evidence type="ECO:0000259" key="6">
    <source>
        <dbReference type="PROSITE" id="PS50950"/>
    </source>
</evidence>
<dbReference type="Pfam" id="PF05485">
    <property type="entry name" value="THAP"/>
    <property type="match status" value="1"/>
</dbReference>
<accession>A0ABD2Q3W2</accession>
<evidence type="ECO:0000256" key="4">
    <source>
        <dbReference type="ARBA" id="ARBA00023125"/>
    </source>
</evidence>
<evidence type="ECO:0000256" key="2">
    <source>
        <dbReference type="ARBA" id="ARBA00022771"/>
    </source>
</evidence>
<reference evidence="7 8" key="1">
    <citation type="submission" date="2024-11" db="EMBL/GenBank/DDBJ databases">
        <title>Adaptive evolution of stress response genes in parasites aligns with host niche diversity.</title>
        <authorList>
            <person name="Hahn C."/>
            <person name="Resl P."/>
        </authorList>
    </citation>
    <scope>NUCLEOTIDE SEQUENCE [LARGE SCALE GENOMIC DNA]</scope>
    <source>
        <strain evidence="7">EGGRZ-B1_66</strain>
        <tissue evidence="7">Body</tissue>
    </source>
</reference>
<evidence type="ECO:0000256" key="1">
    <source>
        <dbReference type="ARBA" id="ARBA00022723"/>
    </source>
</evidence>
<dbReference type="EMBL" id="JBJKFK010001040">
    <property type="protein sequence ID" value="KAL3314294.1"/>
    <property type="molecule type" value="Genomic_DNA"/>
</dbReference>
<dbReference type="PANTHER" id="PTHR46029:SF7">
    <property type="entry name" value="C-TERMINAL-BINDING PROTEIN"/>
    <property type="match status" value="1"/>
</dbReference>
<dbReference type="PANTHER" id="PTHR46029">
    <property type="entry name" value="C-TERMINAL-BINDING PROTEIN"/>
    <property type="match status" value="1"/>
</dbReference>
<feature type="domain" description="THAP-type" evidence="6">
    <location>
        <begin position="1"/>
        <end position="79"/>
    </location>
</feature>
<gene>
    <name evidence="7" type="ORF">Ciccas_007089</name>
</gene>
<dbReference type="GO" id="GO:0003677">
    <property type="term" value="F:DNA binding"/>
    <property type="evidence" value="ECO:0007669"/>
    <property type="project" value="UniProtKB-UniRule"/>
</dbReference>
<protein>
    <recommendedName>
        <fullName evidence="6">THAP-type domain-containing protein</fullName>
    </recommendedName>
</protein>
<dbReference type="InterPro" id="IPR051638">
    <property type="entry name" value="CTBP_dehydrogenase"/>
</dbReference>
<comment type="caution">
    <text evidence="7">The sequence shown here is derived from an EMBL/GenBank/DDBJ whole genome shotgun (WGS) entry which is preliminary data.</text>
</comment>
<dbReference type="GO" id="GO:0008270">
    <property type="term" value="F:zinc ion binding"/>
    <property type="evidence" value="ECO:0007669"/>
    <property type="project" value="UniProtKB-KW"/>
</dbReference>
<dbReference type="SUPFAM" id="SSF57716">
    <property type="entry name" value="Glucocorticoid receptor-like (DNA-binding domain)"/>
    <property type="match status" value="1"/>
</dbReference>
<keyword evidence="8" id="KW-1185">Reference proteome</keyword>
<dbReference type="Proteomes" id="UP001626550">
    <property type="component" value="Unassembled WGS sequence"/>
</dbReference>
<evidence type="ECO:0000256" key="3">
    <source>
        <dbReference type="ARBA" id="ARBA00022833"/>
    </source>
</evidence>
<keyword evidence="4 5" id="KW-0238">DNA-binding</keyword>
<keyword evidence="2 5" id="KW-0863">Zinc-finger</keyword>
<dbReference type="InterPro" id="IPR006612">
    <property type="entry name" value="THAP_Znf"/>
</dbReference>
<organism evidence="7 8">
    <name type="scientific">Cichlidogyrus casuarinus</name>
    <dbReference type="NCBI Taxonomy" id="1844966"/>
    <lineage>
        <taxon>Eukaryota</taxon>
        <taxon>Metazoa</taxon>
        <taxon>Spiralia</taxon>
        <taxon>Lophotrochozoa</taxon>
        <taxon>Platyhelminthes</taxon>
        <taxon>Monogenea</taxon>
        <taxon>Monopisthocotylea</taxon>
        <taxon>Dactylogyridea</taxon>
        <taxon>Ancyrocephalidae</taxon>
        <taxon>Cichlidogyrus</taxon>
    </lineage>
</organism>
<dbReference type="PROSITE" id="PS50950">
    <property type="entry name" value="ZF_THAP"/>
    <property type="match status" value="1"/>
</dbReference>